<comment type="caution">
    <text evidence="2">The sequence shown here is derived from an EMBL/GenBank/DDBJ whole genome shotgun (WGS) entry which is preliminary data.</text>
</comment>
<accession>A0A554NBR7</accession>
<evidence type="ECO:0000313" key="3">
    <source>
        <dbReference type="Proteomes" id="UP000319894"/>
    </source>
</evidence>
<dbReference type="SUPFAM" id="SSF110857">
    <property type="entry name" value="Gamma-glutamyl cyclotransferase-like"/>
    <property type="match status" value="1"/>
</dbReference>
<dbReference type="InterPro" id="IPR036568">
    <property type="entry name" value="GGCT-like_sf"/>
</dbReference>
<dbReference type="GO" id="GO:0016740">
    <property type="term" value="F:transferase activity"/>
    <property type="evidence" value="ECO:0007669"/>
    <property type="project" value="UniProtKB-KW"/>
</dbReference>
<gene>
    <name evidence="2" type="ORF">DP107_07615</name>
</gene>
<reference evidence="2 3" key="1">
    <citation type="submission" date="2018-06" db="EMBL/GenBank/DDBJ databases">
        <title>Natronomonas sp. F16-60 a new haloarchaeon isolated from a solar saltern of Isla Cristina, Huelva, Spain.</title>
        <authorList>
            <person name="Duran-Viseras A."/>
            <person name="Sanchez-Porro C."/>
            <person name="Ventosa A."/>
        </authorList>
    </citation>
    <scope>NUCLEOTIDE SEQUENCE [LARGE SCALE GENOMIC DNA]</scope>
    <source>
        <strain evidence="2 3">F16-60</strain>
    </source>
</reference>
<dbReference type="Pfam" id="PF06094">
    <property type="entry name" value="GGACT"/>
    <property type="match status" value="1"/>
</dbReference>
<name>A0A554NBR7_9EURY</name>
<dbReference type="Gene3D" id="3.10.490.10">
    <property type="entry name" value="Gamma-glutamyl cyclotransferase-like"/>
    <property type="match status" value="1"/>
</dbReference>
<keyword evidence="3" id="KW-1185">Reference proteome</keyword>
<evidence type="ECO:0000313" key="2">
    <source>
        <dbReference type="EMBL" id="TSD14822.1"/>
    </source>
</evidence>
<keyword evidence="2" id="KW-0808">Transferase</keyword>
<dbReference type="Proteomes" id="UP000319894">
    <property type="component" value="Unassembled WGS sequence"/>
</dbReference>
<dbReference type="CDD" id="cd06661">
    <property type="entry name" value="GGCT_like"/>
    <property type="match status" value="1"/>
</dbReference>
<sequence length="136" mass="14686">MLVFVYGTLTDPDRAERALGHSPEFVGAATLAGCRRVDGEYPTLAPGGSCEGRLLRVDRPRLARLDAYEGVDRGLYARVSVPFAPGPDAGTLGTVETYVGDPDRLDAPTTWPGDGSLPTRVEAYLHEEDVVVRRTE</sequence>
<organism evidence="2 3">
    <name type="scientific">Haloglomus irregulare</name>
    <dbReference type="NCBI Taxonomy" id="2234134"/>
    <lineage>
        <taxon>Archaea</taxon>
        <taxon>Methanobacteriati</taxon>
        <taxon>Methanobacteriota</taxon>
        <taxon>Stenosarchaea group</taxon>
        <taxon>Halobacteria</taxon>
        <taxon>Halobacteriales</taxon>
        <taxon>Natronomonadaceae</taxon>
        <taxon>Haloglomus</taxon>
    </lineage>
</organism>
<dbReference type="InParanoid" id="A0A554NBR7"/>
<feature type="domain" description="Gamma-glutamylcyclotransferase AIG2-like" evidence="1">
    <location>
        <begin position="3"/>
        <end position="102"/>
    </location>
</feature>
<dbReference type="OrthoDB" id="198684at2157"/>
<dbReference type="EMBL" id="QMDX01000003">
    <property type="protein sequence ID" value="TSD14822.1"/>
    <property type="molecule type" value="Genomic_DNA"/>
</dbReference>
<dbReference type="InterPro" id="IPR013024">
    <property type="entry name" value="GGCT-like"/>
</dbReference>
<dbReference type="RefSeq" id="WP_144261542.1">
    <property type="nucleotide sequence ID" value="NZ_QMDX01000003.1"/>
</dbReference>
<proteinExistence type="predicted"/>
<protein>
    <submittedName>
        <fullName evidence="2">Gamma-glutamylcyclotransferase</fullName>
    </submittedName>
</protein>
<evidence type="ECO:0000259" key="1">
    <source>
        <dbReference type="Pfam" id="PF06094"/>
    </source>
</evidence>
<dbReference type="AlphaFoldDB" id="A0A554NBR7"/>
<dbReference type="InterPro" id="IPR009288">
    <property type="entry name" value="AIG2-like_dom"/>
</dbReference>